<keyword evidence="2" id="KW-0503">Monooxygenase</keyword>
<reference evidence="4" key="1">
    <citation type="journal article" date="2019" name="Int. J. Syst. Evol. Microbiol.">
        <title>The Global Catalogue of Microorganisms (GCM) 10K type strain sequencing project: providing services to taxonomists for standard genome sequencing and annotation.</title>
        <authorList>
            <consortium name="The Broad Institute Genomics Platform"/>
            <consortium name="The Broad Institute Genome Sequencing Center for Infectious Disease"/>
            <person name="Wu L."/>
            <person name="Ma J."/>
        </authorList>
    </citation>
    <scope>NUCLEOTIDE SEQUENCE [LARGE SCALE GENOMIC DNA]</scope>
    <source>
        <strain evidence="4">CGMCC 4.7131</strain>
    </source>
</reference>
<dbReference type="InterPro" id="IPR017972">
    <property type="entry name" value="Cyt_P450_CS"/>
</dbReference>
<dbReference type="Pfam" id="PF00067">
    <property type="entry name" value="p450"/>
    <property type="match status" value="1"/>
</dbReference>
<evidence type="ECO:0000256" key="2">
    <source>
        <dbReference type="RuleBase" id="RU000461"/>
    </source>
</evidence>
<dbReference type="PANTHER" id="PTHR46696:SF6">
    <property type="entry name" value="P450, PUTATIVE (EUROFUNG)-RELATED"/>
    <property type="match status" value="1"/>
</dbReference>
<dbReference type="RefSeq" id="WP_344560377.1">
    <property type="nucleotide sequence ID" value="NZ_BAAATG010000017.1"/>
</dbReference>
<keyword evidence="2" id="KW-0408">Iron</keyword>
<dbReference type="InterPro" id="IPR001128">
    <property type="entry name" value="Cyt_P450"/>
</dbReference>
<keyword evidence="2" id="KW-0560">Oxidoreductase</keyword>
<gene>
    <name evidence="3" type="ORF">ACFPWV_19010</name>
</gene>
<organism evidence="3 4">
    <name type="scientific">Streptomyces atrovirens</name>
    <dbReference type="NCBI Taxonomy" id="285556"/>
    <lineage>
        <taxon>Bacteria</taxon>
        <taxon>Bacillati</taxon>
        <taxon>Actinomycetota</taxon>
        <taxon>Actinomycetes</taxon>
        <taxon>Kitasatosporales</taxon>
        <taxon>Streptomycetaceae</taxon>
        <taxon>Streptomyces</taxon>
    </lineage>
</organism>
<comment type="similarity">
    <text evidence="1 2">Belongs to the cytochrome P450 family.</text>
</comment>
<dbReference type="Proteomes" id="UP001596035">
    <property type="component" value="Unassembled WGS sequence"/>
</dbReference>
<evidence type="ECO:0000256" key="1">
    <source>
        <dbReference type="ARBA" id="ARBA00010617"/>
    </source>
</evidence>
<dbReference type="InterPro" id="IPR036396">
    <property type="entry name" value="Cyt_P450_sf"/>
</dbReference>
<evidence type="ECO:0000313" key="4">
    <source>
        <dbReference type="Proteomes" id="UP001596035"/>
    </source>
</evidence>
<name>A0ABW0DVA4_9ACTN</name>
<keyword evidence="2" id="KW-0479">Metal-binding</keyword>
<dbReference type="SUPFAM" id="SSF48264">
    <property type="entry name" value="Cytochrome P450"/>
    <property type="match status" value="1"/>
</dbReference>
<proteinExistence type="inferred from homology"/>
<protein>
    <submittedName>
        <fullName evidence="3">Cytochrome P450</fullName>
    </submittedName>
</protein>
<accession>A0ABW0DVA4</accession>
<dbReference type="InterPro" id="IPR002397">
    <property type="entry name" value="Cyt_P450_B"/>
</dbReference>
<evidence type="ECO:0000313" key="3">
    <source>
        <dbReference type="EMBL" id="MFC5241977.1"/>
    </source>
</evidence>
<sequence>MTRTAPGAHDSTPDREAPCRSHLARLTADFDAHDPHLSPDLAVDVHRAIRTATPVTRSRAHGGTWIVSRYDDVRAALADHRTFSSASGVFFPRAPGTPRFAPLEYDPPEQTRFRTAMKPPLQRSRVRQLHGALADLVRRHITPITERGHGDLIAELAVPLPLAAVGLAVGFTEHAQRSIRDLTSNTWARMATDNGPAGFWPAFTELFDHEIRRARRQPGDDHLSALVRAPFDGRPVSDEDLHVMLVAYAIAGHETTMNTLAHLLWQLGTRPELQTELRRDPGLIPAAVDETLRLWTPVDHGTRVTTRPAVLSGTGIPAGARVILLTGAANRDPDVFPDPDTFRLDRGTNHHLTFGHGIHYCLGAHLARTELTHVLQEFTRHPPFILTRQPTRSYENGRHICLDRLPVRFAPARSSGPCP</sequence>
<dbReference type="PANTHER" id="PTHR46696">
    <property type="entry name" value="P450, PUTATIVE (EUROFUNG)-RELATED"/>
    <property type="match status" value="1"/>
</dbReference>
<dbReference type="Gene3D" id="1.10.630.10">
    <property type="entry name" value="Cytochrome P450"/>
    <property type="match status" value="1"/>
</dbReference>
<comment type="caution">
    <text evidence="3">The sequence shown here is derived from an EMBL/GenBank/DDBJ whole genome shotgun (WGS) entry which is preliminary data.</text>
</comment>
<dbReference type="PRINTS" id="PR00359">
    <property type="entry name" value="BP450"/>
</dbReference>
<dbReference type="PROSITE" id="PS00086">
    <property type="entry name" value="CYTOCHROME_P450"/>
    <property type="match status" value="1"/>
</dbReference>
<dbReference type="PRINTS" id="PR00385">
    <property type="entry name" value="P450"/>
</dbReference>
<dbReference type="EMBL" id="JBHSKN010000016">
    <property type="protein sequence ID" value="MFC5241977.1"/>
    <property type="molecule type" value="Genomic_DNA"/>
</dbReference>
<keyword evidence="2" id="KW-0349">Heme</keyword>
<keyword evidence="4" id="KW-1185">Reference proteome</keyword>